<evidence type="ECO:0000256" key="8">
    <source>
        <dbReference type="ARBA" id="ARBA00023022"/>
    </source>
</evidence>
<dbReference type="InterPro" id="IPR002861">
    <property type="entry name" value="Reeler_dom"/>
</dbReference>
<comment type="subcellular location">
    <subcellularLocation>
        <location evidence="1">Secreted</location>
    </subcellularLocation>
</comment>
<feature type="chain" id="PRO_5002644431" description="Reelin domain-containing protein" evidence="9">
    <location>
        <begin position="21"/>
        <end position="160"/>
    </location>
</feature>
<dbReference type="GO" id="GO:0045087">
    <property type="term" value="P:innate immune response"/>
    <property type="evidence" value="ECO:0007669"/>
    <property type="project" value="UniProtKB-KW"/>
</dbReference>
<reference evidence="11" key="1">
    <citation type="submission" date="2006-10" db="EMBL/GenBank/DDBJ databases">
        <title>Expressed genes of the pink hibiscus mealybug, Maconellicoccus hirsutus.</title>
        <authorList>
            <person name="Hunter W.B."/>
            <person name="Hunnicutt L.E."/>
        </authorList>
    </citation>
    <scope>NUCLEOTIDE SEQUENCE</scope>
</reference>
<keyword evidence="4" id="KW-0929">Antimicrobial</keyword>
<evidence type="ECO:0000256" key="3">
    <source>
        <dbReference type="ARBA" id="ARBA00022525"/>
    </source>
</evidence>
<evidence type="ECO:0000256" key="5">
    <source>
        <dbReference type="ARBA" id="ARBA00022588"/>
    </source>
</evidence>
<dbReference type="CDD" id="cd08544">
    <property type="entry name" value="Reeler"/>
    <property type="match status" value="1"/>
</dbReference>
<evidence type="ECO:0000259" key="10">
    <source>
        <dbReference type="PROSITE" id="PS51019"/>
    </source>
</evidence>
<feature type="signal peptide" evidence="9">
    <location>
        <begin position="1"/>
        <end position="20"/>
    </location>
</feature>
<evidence type="ECO:0000256" key="2">
    <source>
        <dbReference type="ARBA" id="ARBA00008501"/>
    </source>
</evidence>
<dbReference type="PANTHER" id="PTHR45828:SF9">
    <property type="entry name" value="CELL WALL INTEGRITY AND STRESS RESPONSE COMPONENT 4-LIKE-RELATED"/>
    <property type="match status" value="1"/>
</dbReference>
<dbReference type="GO" id="GO:0016020">
    <property type="term" value="C:membrane"/>
    <property type="evidence" value="ECO:0007669"/>
    <property type="project" value="TreeGrafter"/>
</dbReference>
<evidence type="ECO:0000256" key="7">
    <source>
        <dbReference type="ARBA" id="ARBA00022859"/>
    </source>
</evidence>
<keyword evidence="7" id="KW-0391">Immunity</keyword>
<evidence type="ECO:0000256" key="9">
    <source>
        <dbReference type="SAM" id="SignalP"/>
    </source>
</evidence>
<dbReference type="GO" id="GO:0042742">
    <property type="term" value="P:defense response to bacterium"/>
    <property type="evidence" value="ECO:0007669"/>
    <property type="project" value="UniProtKB-KW"/>
</dbReference>
<dbReference type="Pfam" id="PF02014">
    <property type="entry name" value="Reeler"/>
    <property type="match status" value="1"/>
</dbReference>
<evidence type="ECO:0000256" key="1">
    <source>
        <dbReference type="ARBA" id="ARBA00004613"/>
    </source>
</evidence>
<comment type="similarity">
    <text evidence="2">Belongs to the insect defense protein family.</text>
</comment>
<dbReference type="InterPro" id="IPR051237">
    <property type="entry name" value="Ferric-chelate_Red/DefProt"/>
</dbReference>
<sequence>MLKISAISFIILILVDQHYGFQSGAPEDVCLDMTPKHYNAKPQLPPAPYKITIDKFSIPEDGTIGVSIGGSEVFRGFLLQARDSQQKIVGKFESHSSAKLLNCLSGTNNAITHRNATDKFSIVLKWKPAGFKGSANFVATVLKSAPIFWTQLKSPQFEVV</sequence>
<proteinExistence type="evidence at transcript level"/>
<feature type="domain" description="Reelin" evidence="10">
    <location>
        <begin position="15"/>
        <end position="160"/>
    </location>
</feature>
<dbReference type="InterPro" id="IPR042307">
    <property type="entry name" value="Reeler_sf"/>
</dbReference>
<evidence type="ECO:0000256" key="6">
    <source>
        <dbReference type="ARBA" id="ARBA00022729"/>
    </source>
</evidence>
<dbReference type="EMBL" id="EF070557">
    <property type="protein sequence ID" value="ABM55623.1"/>
    <property type="molecule type" value="mRNA"/>
</dbReference>
<dbReference type="PANTHER" id="PTHR45828">
    <property type="entry name" value="CYTOCHROME B561/FERRIC REDUCTASE TRANSMEMBRANE"/>
    <property type="match status" value="1"/>
</dbReference>
<dbReference type="Gene3D" id="2.60.40.4060">
    <property type="entry name" value="Reeler domain"/>
    <property type="match status" value="1"/>
</dbReference>
<protein>
    <recommendedName>
        <fullName evidence="10">Reelin domain-containing protein</fullName>
    </recommendedName>
</protein>
<dbReference type="GO" id="GO:0005576">
    <property type="term" value="C:extracellular region"/>
    <property type="evidence" value="ECO:0007669"/>
    <property type="project" value="UniProtKB-SubCell"/>
</dbReference>
<organism evidence="11">
    <name type="scientific">Maconellicoccus hirsutus</name>
    <name type="common">Pink hibiscus mealybug</name>
    <dbReference type="NCBI Taxonomy" id="177089"/>
    <lineage>
        <taxon>Eukaryota</taxon>
        <taxon>Metazoa</taxon>
        <taxon>Ecdysozoa</taxon>
        <taxon>Arthropoda</taxon>
        <taxon>Hexapoda</taxon>
        <taxon>Insecta</taxon>
        <taxon>Pterygota</taxon>
        <taxon>Neoptera</taxon>
        <taxon>Paraneoptera</taxon>
        <taxon>Hemiptera</taxon>
        <taxon>Sternorrhyncha</taxon>
        <taxon>Coccoidea</taxon>
        <taxon>Pseudococcidae</taxon>
        <taxon>Maconellicoccus</taxon>
    </lineage>
</organism>
<keyword evidence="8" id="KW-0044">Antibiotic</keyword>
<evidence type="ECO:0000256" key="4">
    <source>
        <dbReference type="ARBA" id="ARBA00022529"/>
    </source>
</evidence>
<keyword evidence="6 9" id="KW-0732">Signal</keyword>
<dbReference type="AlphaFoldDB" id="A2I454"/>
<keyword evidence="3" id="KW-0964">Secreted</keyword>
<name>A2I454_MACHI</name>
<keyword evidence="5" id="KW-0399">Innate immunity</keyword>
<evidence type="ECO:0000313" key="11">
    <source>
        <dbReference type="EMBL" id="ABM55623.1"/>
    </source>
</evidence>
<accession>A2I454</accession>
<dbReference type="PROSITE" id="PS51019">
    <property type="entry name" value="REELIN"/>
    <property type="match status" value="1"/>
</dbReference>